<accession>A0A0A9HB76</accession>
<name>A0A0A9HB76_ARUDO</name>
<feature type="region of interest" description="Disordered" evidence="1">
    <location>
        <begin position="18"/>
        <end position="38"/>
    </location>
</feature>
<protein>
    <submittedName>
        <fullName evidence="2">Uncharacterized protein</fullName>
    </submittedName>
</protein>
<evidence type="ECO:0000256" key="1">
    <source>
        <dbReference type="SAM" id="MobiDB-lite"/>
    </source>
</evidence>
<sequence>MCGLGWTWRKTMKIELQNGNGPQHTMAVGSSKDRYRQH</sequence>
<proteinExistence type="predicted"/>
<reference evidence="2" key="1">
    <citation type="submission" date="2014-09" db="EMBL/GenBank/DDBJ databases">
        <authorList>
            <person name="Magalhaes I.L.F."/>
            <person name="Oliveira U."/>
            <person name="Santos F.R."/>
            <person name="Vidigal T.H.D.A."/>
            <person name="Brescovit A.D."/>
            <person name="Santos A.J."/>
        </authorList>
    </citation>
    <scope>NUCLEOTIDE SEQUENCE</scope>
    <source>
        <tissue evidence="2">Shoot tissue taken approximately 20 cm above the soil surface</tissue>
    </source>
</reference>
<evidence type="ECO:0000313" key="2">
    <source>
        <dbReference type="EMBL" id="JAE34450.1"/>
    </source>
</evidence>
<dbReference type="AlphaFoldDB" id="A0A0A9HB76"/>
<dbReference type="EMBL" id="GBRH01163446">
    <property type="protein sequence ID" value="JAE34450.1"/>
    <property type="molecule type" value="Transcribed_RNA"/>
</dbReference>
<reference evidence="2" key="2">
    <citation type="journal article" date="2015" name="Data Brief">
        <title>Shoot transcriptome of the giant reed, Arundo donax.</title>
        <authorList>
            <person name="Barrero R.A."/>
            <person name="Guerrero F.D."/>
            <person name="Moolhuijzen P."/>
            <person name="Goolsby J.A."/>
            <person name="Tidwell J."/>
            <person name="Bellgard S.E."/>
            <person name="Bellgard M.I."/>
        </authorList>
    </citation>
    <scope>NUCLEOTIDE SEQUENCE</scope>
    <source>
        <tissue evidence="2">Shoot tissue taken approximately 20 cm above the soil surface</tissue>
    </source>
</reference>
<organism evidence="2">
    <name type="scientific">Arundo donax</name>
    <name type="common">Giant reed</name>
    <name type="synonym">Donax arundinaceus</name>
    <dbReference type="NCBI Taxonomy" id="35708"/>
    <lineage>
        <taxon>Eukaryota</taxon>
        <taxon>Viridiplantae</taxon>
        <taxon>Streptophyta</taxon>
        <taxon>Embryophyta</taxon>
        <taxon>Tracheophyta</taxon>
        <taxon>Spermatophyta</taxon>
        <taxon>Magnoliopsida</taxon>
        <taxon>Liliopsida</taxon>
        <taxon>Poales</taxon>
        <taxon>Poaceae</taxon>
        <taxon>PACMAD clade</taxon>
        <taxon>Arundinoideae</taxon>
        <taxon>Arundineae</taxon>
        <taxon>Arundo</taxon>
    </lineage>
</organism>